<dbReference type="GO" id="GO:0000976">
    <property type="term" value="F:transcription cis-regulatory region binding"/>
    <property type="evidence" value="ECO:0007669"/>
    <property type="project" value="TreeGrafter"/>
</dbReference>
<name>A0A7X6DTS7_9BACT</name>
<keyword evidence="5 9" id="KW-0238">DNA-binding</keyword>
<evidence type="ECO:0000256" key="4">
    <source>
        <dbReference type="ARBA" id="ARBA00023015"/>
    </source>
</evidence>
<dbReference type="AlphaFoldDB" id="A0A7X6DTS7"/>
<evidence type="ECO:0000256" key="8">
    <source>
        <dbReference type="PROSITE-ProRule" id="PRU00169"/>
    </source>
</evidence>
<feature type="modified residue" description="4-aspartylphosphate" evidence="8">
    <location>
        <position position="64"/>
    </location>
</feature>
<organism evidence="12 13">
    <name type="scientific">Candidatus Manganitrophus noduliformans</name>
    <dbReference type="NCBI Taxonomy" id="2606439"/>
    <lineage>
        <taxon>Bacteria</taxon>
        <taxon>Pseudomonadati</taxon>
        <taxon>Nitrospirota</taxon>
        <taxon>Nitrospiria</taxon>
        <taxon>Candidatus Troglogloeales</taxon>
        <taxon>Candidatus Manganitrophaceae</taxon>
        <taxon>Candidatus Manganitrophus</taxon>
    </lineage>
</organism>
<dbReference type="FunFam" id="3.40.50.2300:FF:000001">
    <property type="entry name" value="DNA-binding response regulator PhoB"/>
    <property type="match status" value="1"/>
</dbReference>
<feature type="domain" description="Response regulatory" evidence="10">
    <location>
        <begin position="15"/>
        <end position="131"/>
    </location>
</feature>
<dbReference type="GO" id="GO:0032993">
    <property type="term" value="C:protein-DNA complex"/>
    <property type="evidence" value="ECO:0007669"/>
    <property type="project" value="TreeGrafter"/>
</dbReference>
<dbReference type="Gene3D" id="3.40.50.2300">
    <property type="match status" value="1"/>
</dbReference>
<evidence type="ECO:0000259" key="10">
    <source>
        <dbReference type="PROSITE" id="PS50110"/>
    </source>
</evidence>
<keyword evidence="13" id="KW-1185">Reference proteome</keyword>
<sequence length="247" mass="28188">MVQSRLRVTSPKPEEILIIEDHPDMIDILKKELTRHHYHVRVAAEGETGLSEAQRRPPDLIILDLMLPGLSGWEVCRLLRKNLKTKAIPLLILTALGEEANRILGLESGADDYLPKPVSLRELIARIKALLRRKRMAAEQKPGGAYRAGALVIDTERHEIRMAGRLIRLTRTEFGLLKFLAQNPGKVFKRDELITTLWGENQFVEEHNLDVHIHSIRQHLEPDPSHPQFILTVRGIGYKFRPPEETG</sequence>
<dbReference type="SUPFAM" id="SSF46894">
    <property type="entry name" value="C-terminal effector domain of the bipartite response regulators"/>
    <property type="match status" value="1"/>
</dbReference>
<dbReference type="PROSITE" id="PS50110">
    <property type="entry name" value="RESPONSE_REGULATORY"/>
    <property type="match status" value="1"/>
</dbReference>
<evidence type="ECO:0000313" key="13">
    <source>
        <dbReference type="Proteomes" id="UP000534783"/>
    </source>
</evidence>
<keyword evidence="6" id="KW-0804">Transcription</keyword>
<keyword evidence="4" id="KW-0805">Transcription regulation</keyword>
<feature type="DNA-binding region" description="OmpR/PhoB-type" evidence="9">
    <location>
        <begin position="143"/>
        <end position="242"/>
    </location>
</feature>
<proteinExistence type="predicted"/>
<evidence type="ECO:0000256" key="9">
    <source>
        <dbReference type="PROSITE-ProRule" id="PRU01091"/>
    </source>
</evidence>
<dbReference type="Proteomes" id="UP000534783">
    <property type="component" value="Unassembled WGS sequence"/>
</dbReference>
<evidence type="ECO:0000256" key="2">
    <source>
        <dbReference type="ARBA" id="ARBA00022553"/>
    </source>
</evidence>
<dbReference type="EMBL" id="VTOW01000005">
    <property type="protein sequence ID" value="NKE73247.1"/>
    <property type="molecule type" value="Genomic_DNA"/>
</dbReference>
<evidence type="ECO:0000256" key="7">
    <source>
        <dbReference type="ARBA" id="ARBA00024735"/>
    </source>
</evidence>
<dbReference type="PROSITE" id="PS51755">
    <property type="entry name" value="OMPR_PHOB"/>
    <property type="match status" value="1"/>
</dbReference>
<evidence type="ECO:0000313" key="12">
    <source>
        <dbReference type="EMBL" id="NKE73247.1"/>
    </source>
</evidence>
<gene>
    <name evidence="12" type="ORF">MNODULE_21040</name>
</gene>
<dbReference type="Gene3D" id="1.10.10.10">
    <property type="entry name" value="Winged helix-like DNA-binding domain superfamily/Winged helix DNA-binding domain"/>
    <property type="match status" value="1"/>
</dbReference>
<dbReference type="PANTHER" id="PTHR48111">
    <property type="entry name" value="REGULATOR OF RPOS"/>
    <property type="match status" value="1"/>
</dbReference>
<comment type="function">
    <text evidence="7">This protein is a positive regulator for the phosphate regulon. Transcription of this operon is positively regulated by PhoB and PhoR when phosphate is limited.</text>
</comment>
<dbReference type="Pfam" id="PF00486">
    <property type="entry name" value="Trans_reg_C"/>
    <property type="match status" value="1"/>
</dbReference>
<dbReference type="Pfam" id="PF00072">
    <property type="entry name" value="Response_reg"/>
    <property type="match status" value="1"/>
</dbReference>
<reference evidence="12 13" key="1">
    <citation type="journal article" date="2020" name="Nature">
        <title>Bacterial chemolithoautotrophy via manganese oxidation.</title>
        <authorList>
            <person name="Yu H."/>
            <person name="Leadbetter J.R."/>
        </authorList>
    </citation>
    <scope>NUCLEOTIDE SEQUENCE [LARGE SCALE GENOMIC DNA]</scope>
    <source>
        <strain evidence="12 13">Mn-1</strain>
    </source>
</reference>
<dbReference type="InterPro" id="IPR011006">
    <property type="entry name" value="CheY-like_superfamily"/>
</dbReference>
<dbReference type="Gene3D" id="6.10.250.690">
    <property type="match status" value="1"/>
</dbReference>
<dbReference type="GO" id="GO:0006355">
    <property type="term" value="P:regulation of DNA-templated transcription"/>
    <property type="evidence" value="ECO:0007669"/>
    <property type="project" value="InterPro"/>
</dbReference>
<dbReference type="SUPFAM" id="SSF52172">
    <property type="entry name" value="CheY-like"/>
    <property type="match status" value="1"/>
</dbReference>
<dbReference type="GO" id="GO:0000156">
    <property type="term" value="F:phosphorelay response regulator activity"/>
    <property type="evidence" value="ECO:0007669"/>
    <property type="project" value="TreeGrafter"/>
</dbReference>
<keyword evidence="2 8" id="KW-0597">Phosphoprotein</keyword>
<accession>A0A7X6DTS7</accession>
<evidence type="ECO:0000256" key="6">
    <source>
        <dbReference type="ARBA" id="ARBA00023163"/>
    </source>
</evidence>
<dbReference type="InterPro" id="IPR001789">
    <property type="entry name" value="Sig_transdc_resp-reg_receiver"/>
</dbReference>
<dbReference type="GO" id="GO:0005829">
    <property type="term" value="C:cytosol"/>
    <property type="evidence" value="ECO:0007669"/>
    <property type="project" value="TreeGrafter"/>
</dbReference>
<keyword evidence="3" id="KW-0902">Two-component regulatory system</keyword>
<feature type="domain" description="OmpR/PhoB-type" evidence="11">
    <location>
        <begin position="143"/>
        <end position="242"/>
    </location>
</feature>
<evidence type="ECO:0000256" key="1">
    <source>
        <dbReference type="ARBA" id="ARBA00013332"/>
    </source>
</evidence>
<dbReference type="InterPro" id="IPR039420">
    <property type="entry name" value="WalR-like"/>
</dbReference>
<protein>
    <recommendedName>
        <fullName evidence="1">Phosphate regulon transcriptional regulatory protein PhoB</fullName>
    </recommendedName>
</protein>
<dbReference type="InterPro" id="IPR016032">
    <property type="entry name" value="Sig_transdc_resp-reg_C-effctor"/>
</dbReference>
<dbReference type="InterPro" id="IPR001867">
    <property type="entry name" value="OmpR/PhoB-type_DNA-bd"/>
</dbReference>
<evidence type="ECO:0000256" key="3">
    <source>
        <dbReference type="ARBA" id="ARBA00023012"/>
    </source>
</evidence>
<dbReference type="PANTHER" id="PTHR48111:SF4">
    <property type="entry name" value="DNA-BINDING DUAL TRANSCRIPTIONAL REGULATOR OMPR"/>
    <property type="match status" value="1"/>
</dbReference>
<dbReference type="SMART" id="SM00448">
    <property type="entry name" value="REC"/>
    <property type="match status" value="1"/>
</dbReference>
<evidence type="ECO:0000256" key="5">
    <source>
        <dbReference type="ARBA" id="ARBA00023125"/>
    </source>
</evidence>
<dbReference type="InterPro" id="IPR036388">
    <property type="entry name" value="WH-like_DNA-bd_sf"/>
</dbReference>
<dbReference type="RefSeq" id="WP_272953309.1">
    <property type="nucleotide sequence ID" value="NZ_VTOW01000005.1"/>
</dbReference>
<dbReference type="FunFam" id="1.10.10.10:FF:000018">
    <property type="entry name" value="DNA-binding response regulator ResD"/>
    <property type="match status" value="1"/>
</dbReference>
<comment type="caution">
    <text evidence="12">The sequence shown here is derived from an EMBL/GenBank/DDBJ whole genome shotgun (WGS) entry which is preliminary data.</text>
</comment>
<dbReference type="CDD" id="cd00383">
    <property type="entry name" value="trans_reg_C"/>
    <property type="match status" value="1"/>
</dbReference>
<evidence type="ECO:0000259" key="11">
    <source>
        <dbReference type="PROSITE" id="PS51755"/>
    </source>
</evidence>
<dbReference type="SMART" id="SM00862">
    <property type="entry name" value="Trans_reg_C"/>
    <property type="match status" value="1"/>
</dbReference>